<evidence type="ECO:0000313" key="2">
    <source>
        <dbReference type="EMBL" id="PHI07683.1"/>
    </source>
</evidence>
<evidence type="ECO:0000259" key="1">
    <source>
        <dbReference type="Pfam" id="PF12706"/>
    </source>
</evidence>
<dbReference type="InterPro" id="IPR001279">
    <property type="entry name" value="Metallo-B-lactamas"/>
</dbReference>
<proteinExistence type="predicted"/>
<dbReference type="SUPFAM" id="SSF56281">
    <property type="entry name" value="Metallo-hydrolase/oxidoreductase"/>
    <property type="match status" value="1"/>
</dbReference>
<gene>
    <name evidence="2" type="ORF">CBG54_06135</name>
</gene>
<dbReference type="Proteomes" id="UP000224182">
    <property type="component" value="Unassembled WGS sequence"/>
</dbReference>
<dbReference type="PANTHER" id="PTHR47619">
    <property type="entry name" value="METALLO-HYDROLASE YYCJ-RELATED"/>
    <property type="match status" value="1"/>
</dbReference>
<accession>A0A2C6BTY0</accession>
<dbReference type="AlphaFoldDB" id="A0A2C6BTY0"/>
<dbReference type="GO" id="GO:0016787">
    <property type="term" value="F:hydrolase activity"/>
    <property type="evidence" value="ECO:0007669"/>
    <property type="project" value="UniProtKB-KW"/>
</dbReference>
<comment type="caution">
    <text evidence="2">The sequence shown here is derived from an EMBL/GenBank/DDBJ whole genome shotgun (WGS) entry which is preliminary data.</text>
</comment>
<dbReference type="Gene3D" id="3.60.15.10">
    <property type="entry name" value="Ribonuclease Z/Hydroxyacylglutathione hydrolase-like"/>
    <property type="match status" value="1"/>
</dbReference>
<keyword evidence="2" id="KW-0378">Hydrolase</keyword>
<name>A0A2C6BTY0_FUSNP</name>
<sequence>MKIKIFMTGSDGNCTWLSYKDTNILIDCGFKTQKSMKETLEELLSKVKIDGILITHEHNDHFTPWTGRLSIEYGIPIYLHKKHYETEETRKTKYLSYENKKEGNIYYTQTIDIEENSNFYIKDLKIETFNSYHDARKTLGFVFNDNQLCWVTDCGFLSTYIKDKIKQCNNLALEFNYDIKKLIDSDRHWKNKLRTLGKFGHLNIDEALKFLKNIKYEKQFKKLITLHSSEKHCDLNELKKRIKEINPNVVNIYFSNRFNNEIIEIEDL</sequence>
<dbReference type="EMBL" id="NIRN01000001">
    <property type="protein sequence ID" value="PHI07683.1"/>
    <property type="molecule type" value="Genomic_DNA"/>
</dbReference>
<reference evidence="2 3" key="1">
    <citation type="submission" date="2017-06" db="EMBL/GenBank/DDBJ databases">
        <title>Draft genome sequence of Fusobacterium nucleatum subsp. polymorphum KCOM 1271 (=ChDC F305).</title>
        <authorList>
            <person name="Kook J.-K."/>
            <person name="Park S.-N."/>
            <person name="Lim Y.K."/>
            <person name="Roh H."/>
        </authorList>
    </citation>
    <scope>NUCLEOTIDE SEQUENCE [LARGE SCALE GENOMIC DNA]</scope>
    <source>
        <strain evidence="3">KCOM 1271 (ChDC F305)</strain>
    </source>
</reference>
<organism evidence="2 3">
    <name type="scientific">Fusobacterium nucleatum subsp. polymorphum</name>
    <name type="common">Fusobacterium polymorphum</name>
    <dbReference type="NCBI Taxonomy" id="76857"/>
    <lineage>
        <taxon>Bacteria</taxon>
        <taxon>Fusobacteriati</taxon>
        <taxon>Fusobacteriota</taxon>
        <taxon>Fusobacteriia</taxon>
        <taxon>Fusobacteriales</taxon>
        <taxon>Fusobacteriaceae</taxon>
        <taxon>Fusobacterium</taxon>
    </lineage>
</organism>
<dbReference type="InterPro" id="IPR052533">
    <property type="entry name" value="WalJ/YycJ-like"/>
</dbReference>
<evidence type="ECO:0000313" key="3">
    <source>
        <dbReference type="Proteomes" id="UP000224182"/>
    </source>
</evidence>
<protein>
    <submittedName>
        <fullName evidence="2">Metal-dependent hydrolase</fullName>
    </submittedName>
</protein>
<dbReference type="InterPro" id="IPR036866">
    <property type="entry name" value="RibonucZ/Hydroxyglut_hydro"/>
</dbReference>
<feature type="domain" description="Metallo-beta-lactamase" evidence="1">
    <location>
        <begin position="22"/>
        <end position="216"/>
    </location>
</feature>
<dbReference type="PANTHER" id="PTHR47619:SF1">
    <property type="entry name" value="EXODEOXYRIBONUCLEASE WALJ"/>
    <property type="match status" value="1"/>
</dbReference>
<dbReference type="Pfam" id="PF12706">
    <property type="entry name" value="Lactamase_B_2"/>
    <property type="match status" value="1"/>
</dbReference>